<name>A0AAV5UYJ2_9BILA</name>
<protein>
    <recommendedName>
        <fullName evidence="3">RNase H type-1 domain-containing protein</fullName>
    </recommendedName>
</protein>
<evidence type="ECO:0008006" key="3">
    <source>
        <dbReference type="Google" id="ProtNLM"/>
    </source>
</evidence>
<reference evidence="1" key="1">
    <citation type="submission" date="2023-10" db="EMBL/GenBank/DDBJ databases">
        <title>Genome assembly of Pristionchus species.</title>
        <authorList>
            <person name="Yoshida K."/>
            <person name="Sommer R.J."/>
        </authorList>
    </citation>
    <scope>NUCLEOTIDE SEQUENCE</scope>
    <source>
        <strain evidence="1">RS5133</strain>
    </source>
</reference>
<proteinExistence type="predicted"/>
<keyword evidence="2" id="KW-1185">Reference proteome</keyword>
<evidence type="ECO:0000313" key="1">
    <source>
        <dbReference type="EMBL" id="GMT11429.1"/>
    </source>
</evidence>
<feature type="non-terminal residue" evidence="1">
    <location>
        <position position="1"/>
    </location>
</feature>
<gene>
    <name evidence="1" type="ORF">PFISCL1PPCAC_2726</name>
</gene>
<comment type="caution">
    <text evidence="1">The sequence shown here is derived from an EMBL/GenBank/DDBJ whole genome shotgun (WGS) entry which is preliminary data.</text>
</comment>
<dbReference type="EMBL" id="BTSY01000001">
    <property type="protein sequence ID" value="GMT11429.1"/>
    <property type="molecule type" value="Genomic_DNA"/>
</dbReference>
<dbReference type="Proteomes" id="UP001432322">
    <property type="component" value="Unassembled WGS sequence"/>
</dbReference>
<evidence type="ECO:0000313" key="2">
    <source>
        <dbReference type="Proteomes" id="UP001432322"/>
    </source>
</evidence>
<dbReference type="AlphaFoldDB" id="A0AAV5UYJ2"/>
<accession>A0AAV5UYJ2</accession>
<organism evidence="1 2">
    <name type="scientific">Pristionchus fissidentatus</name>
    <dbReference type="NCBI Taxonomy" id="1538716"/>
    <lineage>
        <taxon>Eukaryota</taxon>
        <taxon>Metazoa</taxon>
        <taxon>Ecdysozoa</taxon>
        <taxon>Nematoda</taxon>
        <taxon>Chromadorea</taxon>
        <taxon>Rhabditida</taxon>
        <taxon>Rhabditina</taxon>
        <taxon>Diplogasteromorpha</taxon>
        <taxon>Diplogasteroidea</taxon>
        <taxon>Neodiplogasteridae</taxon>
        <taxon>Pristionchus</taxon>
    </lineage>
</organism>
<sequence>ESLPFLLILPSPFPPTMFSLLGRSSGLLVNLPRLSSSLLRPALYRTPSPIYSIPSHRASSTTSDGGSDYEDFGPIPPIVLYTDGIRGSEEEGSHMGIGIFVDDDHAMNLCLPVVRRNDTSAFNEKTPELQVRYGSYQVSFISSQQAIRLALWRLYKWPSFLMEGVIIRTRFDPVIEEFEVLR</sequence>